<reference evidence="2" key="1">
    <citation type="submission" date="2023-03" db="EMBL/GenBank/DDBJ databases">
        <title>Lomoglobus Profundus gen. nov., sp. nov., a novel member of the phylum Verrucomicrobia, isolated from deep-marine sediment of South China Sea.</title>
        <authorList>
            <person name="Ahmad T."/>
            <person name="Ishaq S.E."/>
            <person name="Wang F."/>
        </authorList>
    </citation>
    <scope>NUCLEOTIDE SEQUENCE</scope>
    <source>
        <strain evidence="2">LMO-M01</strain>
    </source>
</reference>
<feature type="region of interest" description="Disordered" evidence="1">
    <location>
        <begin position="87"/>
        <end position="119"/>
    </location>
</feature>
<keyword evidence="3" id="KW-1185">Reference proteome</keyword>
<proteinExistence type="predicted"/>
<sequence length="119" mass="13389">MFEISGSVKKIFEEQTFGSGFNKREFVLTTEAERYPQDIKFECVKDKVNLLAPLKAGDKVKVFFDLRGREWKENYYVNLNAWKVESLGEGAPAGGDPDGPPLREPEAGAGELMDEEPPF</sequence>
<gene>
    <name evidence="2" type="ORF">PXH66_21775</name>
</gene>
<name>A0AAF0CNT0_9BACT</name>
<dbReference type="AlphaFoldDB" id="A0AAF0CNT0"/>
<dbReference type="EMBL" id="CP119075">
    <property type="protein sequence ID" value="WED64986.1"/>
    <property type="molecule type" value="Genomic_DNA"/>
</dbReference>
<evidence type="ECO:0000313" key="3">
    <source>
        <dbReference type="Proteomes" id="UP001218638"/>
    </source>
</evidence>
<dbReference type="Proteomes" id="UP001218638">
    <property type="component" value="Chromosome"/>
</dbReference>
<organism evidence="2 3">
    <name type="scientific">Synoicihabitans lomoniglobus</name>
    <dbReference type="NCBI Taxonomy" id="2909285"/>
    <lineage>
        <taxon>Bacteria</taxon>
        <taxon>Pseudomonadati</taxon>
        <taxon>Verrucomicrobiota</taxon>
        <taxon>Opitutia</taxon>
        <taxon>Opitutales</taxon>
        <taxon>Opitutaceae</taxon>
        <taxon>Synoicihabitans</taxon>
    </lineage>
</organism>
<dbReference type="RefSeq" id="WP_330928330.1">
    <property type="nucleotide sequence ID" value="NZ_CP119075.1"/>
</dbReference>
<evidence type="ECO:0000256" key="1">
    <source>
        <dbReference type="SAM" id="MobiDB-lite"/>
    </source>
</evidence>
<dbReference type="InterPro" id="IPR021474">
    <property type="entry name" value="DUF3127"/>
</dbReference>
<dbReference type="KEGG" id="slom:PXH66_21775"/>
<evidence type="ECO:0000313" key="2">
    <source>
        <dbReference type="EMBL" id="WED64986.1"/>
    </source>
</evidence>
<dbReference type="Pfam" id="PF11325">
    <property type="entry name" value="DUF3127"/>
    <property type="match status" value="1"/>
</dbReference>
<protein>
    <submittedName>
        <fullName evidence="2">DUF3127 domain-containing protein</fullName>
    </submittedName>
</protein>
<accession>A0AAF0CNT0</accession>